<protein>
    <submittedName>
        <fullName evidence="1">Uncharacterized protein</fullName>
    </submittedName>
</protein>
<keyword evidence="2" id="KW-1185">Reference proteome</keyword>
<name>A0A0S4KMK9_9BACT</name>
<dbReference type="Proteomes" id="UP000066284">
    <property type="component" value="Chromosome 1"/>
</dbReference>
<evidence type="ECO:0000313" key="1">
    <source>
        <dbReference type="EMBL" id="CUQ65697.1"/>
    </source>
</evidence>
<sequence length="197" mass="22226">MPPGLLLVPPVIFQVEEDSKHKMMRVRNPFRAGVMILAMMAGWPTHVAVFGEDTQVPPVSRVEAVLAKEHQSRESEIKAEFVQAGLTNVHFQYAKMGRPPKNIGLGRDVPADKAREAIRLAIKYNGGIEILLPERLFPPRFITIASSNFDDTVEYPIDASELAKLQDPMLTTESFHRLYRELTSAPLEIKGRHLRPY</sequence>
<dbReference type="EMBL" id="LN885086">
    <property type="protein sequence ID" value="CUQ65697.1"/>
    <property type="molecule type" value="Genomic_DNA"/>
</dbReference>
<reference evidence="2" key="1">
    <citation type="submission" date="2015-09" db="EMBL/GenBank/DDBJ databases">
        <authorList>
            <person name="Daims H."/>
        </authorList>
    </citation>
    <scope>NUCLEOTIDE SEQUENCE [LARGE SCALE GENOMIC DNA]</scope>
</reference>
<proteinExistence type="predicted"/>
<accession>A0A0S4KMK9</accession>
<dbReference type="STRING" id="1715989.NITINOP_0722"/>
<dbReference type="AlphaFoldDB" id="A0A0S4KMK9"/>
<dbReference type="KEGG" id="nio:NITINOP_0722"/>
<gene>
    <name evidence="1" type="ORF">NITINOP_0722</name>
</gene>
<organism evidence="1 2">
    <name type="scientific">Candidatus Nitrospira inopinata</name>
    <dbReference type="NCBI Taxonomy" id="1715989"/>
    <lineage>
        <taxon>Bacteria</taxon>
        <taxon>Pseudomonadati</taxon>
        <taxon>Nitrospirota</taxon>
        <taxon>Nitrospiria</taxon>
        <taxon>Nitrospirales</taxon>
        <taxon>Nitrospiraceae</taxon>
        <taxon>Nitrospira</taxon>
    </lineage>
</organism>
<evidence type="ECO:0000313" key="2">
    <source>
        <dbReference type="Proteomes" id="UP000066284"/>
    </source>
</evidence>